<dbReference type="Pfam" id="PF06985">
    <property type="entry name" value="HET"/>
    <property type="match status" value="1"/>
</dbReference>
<evidence type="ECO:0000259" key="1">
    <source>
        <dbReference type="Pfam" id="PF06985"/>
    </source>
</evidence>
<dbReference type="InParanoid" id="A0A7C8N576"/>
<comment type="caution">
    <text evidence="2">The sequence shown here is derived from an EMBL/GenBank/DDBJ whole genome shotgun (WGS) entry which is preliminary data.</text>
</comment>
<dbReference type="Pfam" id="PF26639">
    <property type="entry name" value="Het-6_barrel"/>
    <property type="match status" value="1"/>
</dbReference>
<dbReference type="AlphaFoldDB" id="A0A7C8N576"/>
<dbReference type="Proteomes" id="UP000481858">
    <property type="component" value="Unassembled WGS sequence"/>
</dbReference>
<protein>
    <recommendedName>
        <fullName evidence="1">Heterokaryon incompatibility domain-containing protein</fullName>
    </recommendedName>
</protein>
<dbReference type="EMBL" id="WUBL01000048">
    <property type="protein sequence ID" value="KAF2968576.1"/>
    <property type="molecule type" value="Genomic_DNA"/>
</dbReference>
<dbReference type="PANTHER" id="PTHR24148:SF64">
    <property type="entry name" value="HETEROKARYON INCOMPATIBILITY DOMAIN-CONTAINING PROTEIN"/>
    <property type="match status" value="1"/>
</dbReference>
<dbReference type="OrthoDB" id="2157530at2759"/>
<accession>A0A7C8N576</accession>
<organism evidence="2 3">
    <name type="scientific">Xylaria multiplex</name>
    <dbReference type="NCBI Taxonomy" id="323545"/>
    <lineage>
        <taxon>Eukaryota</taxon>
        <taxon>Fungi</taxon>
        <taxon>Dikarya</taxon>
        <taxon>Ascomycota</taxon>
        <taxon>Pezizomycotina</taxon>
        <taxon>Sordariomycetes</taxon>
        <taxon>Xylariomycetidae</taxon>
        <taxon>Xylariales</taxon>
        <taxon>Xylariaceae</taxon>
        <taxon>Xylaria</taxon>
    </lineage>
</organism>
<keyword evidence="3" id="KW-1185">Reference proteome</keyword>
<evidence type="ECO:0000313" key="3">
    <source>
        <dbReference type="Proteomes" id="UP000481858"/>
    </source>
</evidence>
<reference evidence="2 3" key="1">
    <citation type="submission" date="2019-12" db="EMBL/GenBank/DDBJ databases">
        <title>Draft genome sequence of the ascomycete Xylaria multiplex DSM 110363.</title>
        <authorList>
            <person name="Buettner E."/>
            <person name="Kellner H."/>
        </authorList>
    </citation>
    <scope>NUCLEOTIDE SEQUENCE [LARGE SCALE GENOMIC DNA]</scope>
    <source>
        <strain evidence="2 3">DSM 110363</strain>
    </source>
</reference>
<evidence type="ECO:0000313" key="2">
    <source>
        <dbReference type="EMBL" id="KAF2968576.1"/>
    </source>
</evidence>
<proteinExistence type="predicted"/>
<dbReference type="InterPro" id="IPR052895">
    <property type="entry name" value="HetReg/Transcr_Mod"/>
</dbReference>
<gene>
    <name evidence="2" type="ORF">GQX73_g5011</name>
</gene>
<name>A0A7C8N576_9PEZI</name>
<feature type="domain" description="Heterokaryon incompatibility" evidence="1">
    <location>
        <begin position="52"/>
        <end position="220"/>
    </location>
</feature>
<dbReference type="InterPro" id="IPR010730">
    <property type="entry name" value="HET"/>
</dbReference>
<sequence length="700" mass="79018">MAAYHYEPLPPVAEVGKTPCFTRLMCLSPGTGTHPLECTLSIIDVANSPLRYEALSYVWGTEKAQQPIKCYGCDIPITLNLQHALLALRHPTLIRPLWVDAICINQQDMDERARQVAYMRLVYQYASRVVVWLGPESPVTKRGLARARELCEYRTMLLATSHESGNLTASPAHSNIQVDRMMLEGLIAEAGSAETGAQSVSDLIQLLETTYFERVWCIQEVVASKECICKSGDIEFNFYDLLSLAGLILELRGPQKPYSPLRFWSQVYQQRNRQWSPHALKVEASVGSMLQVLMNMRNFQATDPRDRLFAIFGISDEGLRPVLANMDAIVSGNNARMLSTMQKAFVWLGKKADALGIQRMERNPAMTPNYTKPVMEVYRDFTRFMIRKSPRVLDVLSHVQHTRDPTPGASWPSWVPRFDEPQSCSFFPHRLFLPGVPLNGHYPYFAQLHDFSLRGNPMEPNVLQLDGFRVDEAASVCGPVRSSEGGTLPVEQLWSDLFAFPLFPRTTLKYIGGTEPLDTAFLLTLCGGGVGLIVSMPDQLGELGGRLQGLQTLAEHARNQARHWLASFYGFPASAYQDMMPQSKSVRDANLNPAYYHVGVWNYLHHRRVFRTRQGYLGLGPDTMRPGDQIVSLYGGHMAFVLRQVSLTDWVLNNMKDPSIYSAFQAELQRLCEFKLSLSREFTLFELPNYIAMKPGIMLF</sequence>
<dbReference type="PANTHER" id="PTHR24148">
    <property type="entry name" value="ANKYRIN REPEAT DOMAIN-CONTAINING PROTEIN 39 HOMOLOG-RELATED"/>
    <property type="match status" value="1"/>
</dbReference>